<dbReference type="Proteomes" id="UP001162907">
    <property type="component" value="Chromosome"/>
</dbReference>
<evidence type="ECO:0000259" key="1">
    <source>
        <dbReference type="Pfam" id="PF20282"/>
    </source>
</evidence>
<evidence type="ECO:0000313" key="2">
    <source>
        <dbReference type="EMBL" id="UFQ01705.1"/>
    </source>
</evidence>
<keyword evidence="3" id="KW-1185">Reference proteome</keyword>
<proteinExistence type="predicted"/>
<dbReference type="RefSeq" id="WP_230736123.1">
    <property type="nucleotide sequence ID" value="NZ_CP075567.1"/>
</dbReference>
<evidence type="ECO:0000313" key="3">
    <source>
        <dbReference type="Proteomes" id="UP001162907"/>
    </source>
</evidence>
<dbReference type="Pfam" id="PF20282">
    <property type="entry name" value="CTD6"/>
    <property type="match status" value="1"/>
</dbReference>
<name>A0ABY3Q6C6_9PSED</name>
<feature type="domain" description="ABC-three component systems C-terminal" evidence="1">
    <location>
        <begin position="227"/>
        <end position="353"/>
    </location>
</feature>
<reference evidence="2 3" key="1">
    <citation type="journal article" date="2022" name="Int. J. Syst. Evol. Microbiol.">
        <title>Pseudomonas fitomaticsae sp. nov., isolated at Marimurtra Botanical Garden in Blanes, Catalonia, Spain.</title>
        <authorList>
            <person name="Atanasov K.E."/>
            <person name="Galbis D.M."/>
            <person name="Cornado D."/>
            <person name="Serpico A."/>
            <person name="Sanchez G."/>
            <person name="Bosch M."/>
            <person name="Ferrer A."/>
            <person name="Altabella T."/>
        </authorList>
    </citation>
    <scope>NUCLEOTIDE SEQUENCE [LARGE SCALE GENOMIC DNA]</scope>
    <source>
        <strain evidence="2 3">FIT81</strain>
    </source>
</reference>
<dbReference type="EMBL" id="CP075567">
    <property type="protein sequence ID" value="UFQ01705.1"/>
    <property type="molecule type" value="Genomic_DNA"/>
</dbReference>
<organism evidence="2 3">
    <name type="scientific">Pseudomonas fitomaticsae</name>
    <dbReference type="NCBI Taxonomy" id="2837969"/>
    <lineage>
        <taxon>Bacteria</taxon>
        <taxon>Pseudomonadati</taxon>
        <taxon>Pseudomonadota</taxon>
        <taxon>Gammaproteobacteria</taxon>
        <taxon>Pseudomonadales</taxon>
        <taxon>Pseudomonadaceae</taxon>
        <taxon>Pseudomonas</taxon>
    </lineage>
</organism>
<accession>A0ABY3Q6C6</accession>
<dbReference type="InterPro" id="IPR046914">
    <property type="entry name" value="ABC-3C_CTD6"/>
</dbReference>
<gene>
    <name evidence="2" type="ORF">KJY40_08420</name>
</gene>
<sequence length="359" mass="40971">MPIGEIPIKTPPPPEFELTALDVEKGAPVQPLDRLQIMSAPEWEVFTSEFVSYLDKDYDSVTLCGGGGDMGRDVIAKFATGWDNFQCKHYKEKLSIADVAAELGKLVYYTWKNEYTLPRKYRFVTPKGCSAPCMGIFTKKTRIQGEIIKRWDKACKNKITSKESIPLEGDLLDYLKTIDFSFVDEISSLDLIKMHARTPYHTSRFGSYHLKRPVAPAVAPKTVADNEKVYIGALLDAFSEADGAEYSFESIMESEYENILDRARINFFSAEYLEVFSRDGFPADCYDKLKAECHEGIDSVLHEKHDDGFQRFLKVSTHAVCVQYDSHPLRHFLQVADRKGLCHQLVNDRKFTWVKKKKT</sequence>
<protein>
    <recommendedName>
        <fullName evidence="1">ABC-three component systems C-terminal domain-containing protein</fullName>
    </recommendedName>
</protein>